<dbReference type="AlphaFoldDB" id="A0A067BNQ7"/>
<dbReference type="Proteomes" id="UP000030745">
    <property type="component" value="Unassembled WGS sequence"/>
</dbReference>
<proteinExistence type="predicted"/>
<gene>
    <name evidence="2" type="ORF">SPRG_18480</name>
</gene>
<evidence type="ECO:0000313" key="3">
    <source>
        <dbReference type="Proteomes" id="UP000030745"/>
    </source>
</evidence>
<dbReference type="GeneID" id="24140005"/>
<dbReference type="RefSeq" id="XP_012213310.1">
    <property type="nucleotide sequence ID" value="XM_012357920.1"/>
</dbReference>
<evidence type="ECO:0000313" key="2">
    <source>
        <dbReference type="EMBL" id="KDO15981.1"/>
    </source>
</evidence>
<name>A0A067BNQ7_SAPPC</name>
<keyword evidence="1" id="KW-0175">Coiled coil</keyword>
<keyword evidence="3" id="KW-1185">Reference proteome</keyword>
<dbReference type="OMA" id="PKTEMAM"/>
<accession>A0A067BNQ7</accession>
<sequence>MDDELMDDDVLFDAMDSRMHAMPEIDKPMRIEQPKAETYAPASNGPDVKDGVYMEQILNLTHQVGQLKASAAEFTAARVQSAAELSTLRQQLDRQESASKHLKQMLKNISDKYTALQIEHKSTKELADERRLHLTSTQERVIALEAQVEAHDAQREQWATLQIAHEALRLELLQVTSERDAWQSQVQHLEGVEAANEQLRSDAATIALEHELARKRSHHIIKELRKSLAEERARPPPSPVVISTPLAVKCIYVAEPIDSAADVVSEFALRIEGLLQANALLSERLRFSEENTRLLATDLEKKRLLLSHLTHTAMTEDVDDMHVLAKAMHSERLETANTLLQALLRENAALKARAPLAPLALSEAPAPPTHYRAM</sequence>
<dbReference type="EMBL" id="KK584424">
    <property type="protein sequence ID" value="KDO15981.1"/>
    <property type="molecule type" value="Genomic_DNA"/>
</dbReference>
<organism evidence="2 3">
    <name type="scientific">Saprolegnia parasitica (strain CBS 223.65)</name>
    <dbReference type="NCBI Taxonomy" id="695850"/>
    <lineage>
        <taxon>Eukaryota</taxon>
        <taxon>Sar</taxon>
        <taxon>Stramenopiles</taxon>
        <taxon>Oomycota</taxon>
        <taxon>Saprolegniomycetes</taxon>
        <taxon>Saprolegniales</taxon>
        <taxon>Saprolegniaceae</taxon>
        <taxon>Saprolegnia</taxon>
    </lineage>
</organism>
<dbReference type="VEuPathDB" id="FungiDB:SPRG_18480"/>
<protein>
    <submittedName>
        <fullName evidence="2">Uncharacterized protein</fullName>
    </submittedName>
</protein>
<reference evidence="2 3" key="1">
    <citation type="journal article" date="2013" name="PLoS Genet.">
        <title>Distinctive expansion of potential virulence genes in the genome of the oomycete fish pathogen Saprolegnia parasitica.</title>
        <authorList>
            <person name="Jiang R.H."/>
            <person name="de Bruijn I."/>
            <person name="Haas B.J."/>
            <person name="Belmonte R."/>
            <person name="Lobach L."/>
            <person name="Christie J."/>
            <person name="van den Ackerveken G."/>
            <person name="Bottin A."/>
            <person name="Bulone V."/>
            <person name="Diaz-Moreno S.M."/>
            <person name="Dumas B."/>
            <person name="Fan L."/>
            <person name="Gaulin E."/>
            <person name="Govers F."/>
            <person name="Grenville-Briggs L.J."/>
            <person name="Horner N.R."/>
            <person name="Levin J.Z."/>
            <person name="Mammella M."/>
            <person name="Meijer H.J."/>
            <person name="Morris P."/>
            <person name="Nusbaum C."/>
            <person name="Oome S."/>
            <person name="Phillips A.J."/>
            <person name="van Rooyen D."/>
            <person name="Rzeszutek E."/>
            <person name="Saraiva M."/>
            <person name="Secombes C.J."/>
            <person name="Seidl M.F."/>
            <person name="Snel B."/>
            <person name="Stassen J.H."/>
            <person name="Sykes S."/>
            <person name="Tripathy S."/>
            <person name="van den Berg H."/>
            <person name="Vega-Arreguin J.C."/>
            <person name="Wawra S."/>
            <person name="Young S.K."/>
            <person name="Zeng Q."/>
            <person name="Dieguez-Uribeondo J."/>
            <person name="Russ C."/>
            <person name="Tyler B.M."/>
            <person name="van West P."/>
        </authorList>
    </citation>
    <scope>NUCLEOTIDE SEQUENCE [LARGE SCALE GENOMIC DNA]</scope>
    <source>
        <strain evidence="2 3">CBS 223.65</strain>
    </source>
</reference>
<feature type="coiled-coil region" evidence="1">
    <location>
        <begin position="85"/>
        <end position="154"/>
    </location>
</feature>
<dbReference type="OrthoDB" id="77058at2759"/>
<evidence type="ECO:0000256" key="1">
    <source>
        <dbReference type="SAM" id="Coils"/>
    </source>
</evidence>
<dbReference type="KEGG" id="spar:SPRG_18480"/>